<feature type="region of interest" description="Disordered" evidence="1">
    <location>
        <begin position="81"/>
        <end position="104"/>
    </location>
</feature>
<gene>
    <name evidence="3" type="ORF">HBR001_LOCUS1244</name>
</gene>
<dbReference type="EMBL" id="CANTFL010000126">
    <property type="protein sequence ID" value="CAI5714443.1"/>
    <property type="molecule type" value="Genomic_DNA"/>
</dbReference>
<keyword evidence="4" id="KW-1185">Reference proteome</keyword>
<dbReference type="InterPro" id="IPR001683">
    <property type="entry name" value="PX_dom"/>
</dbReference>
<dbReference type="Pfam" id="PF00787">
    <property type="entry name" value="PX"/>
    <property type="match status" value="1"/>
</dbReference>
<dbReference type="Proteomes" id="UP001162031">
    <property type="component" value="Unassembled WGS sequence"/>
</dbReference>
<evidence type="ECO:0000256" key="1">
    <source>
        <dbReference type="SAM" id="MobiDB-lite"/>
    </source>
</evidence>
<dbReference type="PROSITE" id="PS50195">
    <property type="entry name" value="PX"/>
    <property type="match status" value="1"/>
</dbReference>
<name>A0AAV0T492_HYABA</name>
<dbReference type="SUPFAM" id="SSF64268">
    <property type="entry name" value="PX domain"/>
    <property type="match status" value="1"/>
</dbReference>
<feature type="compositionally biased region" description="Polar residues" evidence="1">
    <location>
        <begin position="1"/>
        <end position="18"/>
    </location>
</feature>
<evidence type="ECO:0000313" key="4">
    <source>
        <dbReference type="Proteomes" id="UP001162031"/>
    </source>
</evidence>
<reference evidence="3" key="1">
    <citation type="submission" date="2022-12" db="EMBL/GenBank/DDBJ databases">
        <authorList>
            <person name="Webb A."/>
        </authorList>
    </citation>
    <scope>NUCLEOTIDE SEQUENCE</scope>
    <source>
        <strain evidence="3">Hp1</strain>
    </source>
</reference>
<sequence>MWALSCGSTSGQPSTPTAFESPPMRPVAATKIGYETFLEKRAAAAELQRAAVTPVTPLERALQEDDTLVANQWLQGKKRASPAIVETVQPPDRGRDQATNRRASRTLSTLDLDELQLPDLHEALCCVYCRPSTWSPAFTSPGDFTLKMASVFPTNGEICFRIAVMCSCAWFLRDGARVKPVLKRQYYTSYVERTQREVVQLTEALALHEALDEYGGEVLQFLDSVMQITAIGFNRLVTLHEPVCNNVQLRDFLGLALSYSEQPVVATSSCDARIEGQDGSACRPVLPSAWMDANPSTSSDAIISEPWHAMKRSPRARSYDTRSVRSDWDSPVPSRRSTQPGAGKCVRYVDPRSWTEEPPSGDGSFTVEITSVSVVAGVARFTISVLYCASGRLETTAVERRYSEFDALARALEAKVPSLQLCKWLPPKTVFFRTLTVRSLERRAASLQRFLQHLLQLRFHGLLDEAVPLAAEPSVRSFLHLPAVEWVVVPWSKRSPAHAVARREDCGTNVSRSPTAASEWSQCDNTSPRRTSLVSRSDTIFVRRSDSM</sequence>
<organism evidence="3 4">
    <name type="scientific">Hyaloperonospora brassicae</name>
    <name type="common">Brassica downy mildew</name>
    <name type="synonym">Peronospora brassicae</name>
    <dbReference type="NCBI Taxonomy" id="162125"/>
    <lineage>
        <taxon>Eukaryota</taxon>
        <taxon>Sar</taxon>
        <taxon>Stramenopiles</taxon>
        <taxon>Oomycota</taxon>
        <taxon>Peronosporomycetes</taxon>
        <taxon>Peronosporales</taxon>
        <taxon>Peronosporaceae</taxon>
        <taxon>Hyaloperonospora</taxon>
    </lineage>
</organism>
<dbReference type="InterPro" id="IPR036871">
    <property type="entry name" value="PX_dom_sf"/>
</dbReference>
<comment type="caution">
    <text evidence="3">The sequence shown here is derived from an EMBL/GenBank/DDBJ whole genome shotgun (WGS) entry which is preliminary data.</text>
</comment>
<feature type="region of interest" description="Disordered" evidence="1">
    <location>
        <begin position="508"/>
        <end position="529"/>
    </location>
</feature>
<dbReference type="SMART" id="SM00312">
    <property type="entry name" value="PX"/>
    <property type="match status" value="1"/>
</dbReference>
<dbReference type="CDD" id="cd06093">
    <property type="entry name" value="PX_domain"/>
    <property type="match status" value="1"/>
</dbReference>
<dbReference type="Gene3D" id="3.30.1520.10">
    <property type="entry name" value="Phox-like domain"/>
    <property type="match status" value="1"/>
</dbReference>
<dbReference type="AlphaFoldDB" id="A0AAV0T492"/>
<feature type="region of interest" description="Disordered" evidence="1">
    <location>
        <begin position="1"/>
        <end position="24"/>
    </location>
</feature>
<proteinExistence type="predicted"/>
<accession>A0AAV0T492</accession>
<evidence type="ECO:0000259" key="2">
    <source>
        <dbReference type="PROSITE" id="PS50195"/>
    </source>
</evidence>
<evidence type="ECO:0000313" key="3">
    <source>
        <dbReference type="EMBL" id="CAI5714443.1"/>
    </source>
</evidence>
<feature type="domain" description="PX" evidence="2">
    <location>
        <begin position="359"/>
        <end position="486"/>
    </location>
</feature>
<feature type="region of interest" description="Disordered" evidence="1">
    <location>
        <begin position="321"/>
        <end position="343"/>
    </location>
</feature>
<dbReference type="GO" id="GO:0035091">
    <property type="term" value="F:phosphatidylinositol binding"/>
    <property type="evidence" value="ECO:0007669"/>
    <property type="project" value="InterPro"/>
</dbReference>
<protein>
    <recommendedName>
        <fullName evidence="2">PX domain-containing protein</fullName>
    </recommendedName>
</protein>